<feature type="compositionally biased region" description="Basic and acidic residues" evidence="1">
    <location>
        <begin position="164"/>
        <end position="186"/>
    </location>
</feature>
<feature type="compositionally biased region" description="Basic and acidic residues" evidence="1">
    <location>
        <begin position="198"/>
        <end position="210"/>
    </location>
</feature>
<comment type="caution">
    <text evidence="2">The sequence shown here is derived from an EMBL/GenBank/DDBJ whole genome shotgun (WGS) entry which is preliminary data.</text>
</comment>
<protein>
    <submittedName>
        <fullName evidence="2">Uncharacterized protein</fullName>
    </submittedName>
</protein>
<dbReference type="STRING" id="1109443.G4TR02"/>
<dbReference type="InParanoid" id="G4TR02"/>
<dbReference type="Proteomes" id="UP000007148">
    <property type="component" value="Unassembled WGS sequence"/>
</dbReference>
<keyword evidence="3" id="KW-1185">Reference proteome</keyword>
<evidence type="ECO:0000313" key="2">
    <source>
        <dbReference type="EMBL" id="CCA73745.1"/>
    </source>
</evidence>
<feature type="compositionally biased region" description="Basic and acidic residues" evidence="1">
    <location>
        <begin position="290"/>
        <end position="304"/>
    </location>
</feature>
<feature type="compositionally biased region" description="Acidic residues" evidence="1">
    <location>
        <begin position="565"/>
        <end position="574"/>
    </location>
</feature>
<evidence type="ECO:0000313" key="3">
    <source>
        <dbReference type="Proteomes" id="UP000007148"/>
    </source>
</evidence>
<dbReference type="GO" id="GO:0000724">
    <property type="term" value="P:double-strand break repair via homologous recombination"/>
    <property type="evidence" value="ECO:0007669"/>
    <property type="project" value="TreeGrafter"/>
</dbReference>
<feature type="compositionally biased region" description="Polar residues" evidence="1">
    <location>
        <begin position="119"/>
        <end position="149"/>
    </location>
</feature>
<gene>
    <name evidence="2" type="ORF">PIIN_07700</name>
</gene>
<feature type="compositionally biased region" description="Polar residues" evidence="1">
    <location>
        <begin position="19"/>
        <end position="31"/>
    </location>
</feature>
<feature type="compositionally biased region" description="Basic residues" evidence="1">
    <location>
        <begin position="715"/>
        <end position="731"/>
    </location>
</feature>
<feature type="compositionally biased region" description="Basic and acidic residues" evidence="1">
    <location>
        <begin position="532"/>
        <end position="554"/>
    </location>
</feature>
<feature type="region of interest" description="Disordered" evidence="1">
    <location>
        <begin position="1"/>
        <end position="42"/>
    </location>
</feature>
<dbReference type="EMBL" id="CAFZ01000249">
    <property type="protein sequence ID" value="CCA73745.1"/>
    <property type="molecule type" value="Genomic_DNA"/>
</dbReference>
<dbReference type="HOGENOM" id="CLU_238108_0_0_1"/>
<dbReference type="Pfam" id="PF09462">
    <property type="entry name" value="Mus7"/>
    <property type="match status" value="2"/>
</dbReference>
<name>G4TR02_SERID</name>
<dbReference type="GO" id="GO:0031297">
    <property type="term" value="P:replication fork processing"/>
    <property type="evidence" value="ECO:0007669"/>
    <property type="project" value="InterPro"/>
</dbReference>
<feature type="region of interest" description="Disordered" evidence="1">
    <location>
        <begin position="669"/>
        <end position="787"/>
    </location>
</feature>
<evidence type="ECO:0000256" key="1">
    <source>
        <dbReference type="SAM" id="MobiDB-lite"/>
    </source>
</evidence>
<dbReference type="eggNOG" id="ENOG502QSDS">
    <property type="taxonomic scope" value="Eukaryota"/>
</dbReference>
<feature type="compositionally biased region" description="Polar residues" evidence="1">
    <location>
        <begin position="342"/>
        <end position="352"/>
    </location>
</feature>
<feature type="region of interest" description="Disordered" evidence="1">
    <location>
        <begin position="808"/>
        <end position="836"/>
    </location>
</feature>
<feature type="compositionally biased region" description="Polar residues" evidence="1">
    <location>
        <begin position="732"/>
        <end position="747"/>
    </location>
</feature>
<feature type="compositionally biased region" description="Basic residues" evidence="1">
    <location>
        <begin position="771"/>
        <end position="780"/>
    </location>
</feature>
<organism evidence="2 3">
    <name type="scientific">Serendipita indica (strain DSM 11827)</name>
    <name type="common">Root endophyte fungus</name>
    <name type="synonym">Piriformospora indica</name>
    <dbReference type="NCBI Taxonomy" id="1109443"/>
    <lineage>
        <taxon>Eukaryota</taxon>
        <taxon>Fungi</taxon>
        <taxon>Dikarya</taxon>
        <taxon>Basidiomycota</taxon>
        <taxon>Agaricomycotina</taxon>
        <taxon>Agaricomycetes</taxon>
        <taxon>Sebacinales</taxon>
        <taxon>Serendipitaceae</taxon>
        <taxon>Serendipita</taxon>
    </lineage>
</organism>
<reference evidence="2 3" key="1">
    <citation type="journal article" date="2011" name="PLoS Pathog.">
        <title>Endophytic Life Strategies Decoded by Genome and Transcriptome Analyses of the Mutualistic Root Symbiont Piriformospora indica.</title>
        <authorList>
            <person name="Zuccaro A."/>
            <person name="Lahrmann U."/>
            <person name="Guldener U."/>
            <person name="Langen G."/>
            <person name="Pfiffi S."/>
            <person name="Biedenkopf D."/>
            <person name="Wong P."/>
            <person name="Samans B."/>
            <person name="Grimm C."/>
            <person name="Basiewicz M."/>
            <person name="Murat C."/>
            <person name="Martin F."/>
            <person name="Kogel K.H."/>
        </authorList>
    </citation>
    <scope>NUCLEOTIDE SEQUENCE [LARGE SCALE GENOMIC DNA]</scope>
    <source>
        <strain evidence="2 3">DSM 11827</strain>
    </source>
</reference>
<proteinExistence type="predicted"/>
<feature type="compositionally biased region" description="Polar residues" evidence="1">
    <location>
        <begin position="244"/>
        <end position="257"/>
    </location>
</feature>
<feature type="compositionally biased region" description="Basic and acidic residues" evidence="1">
    <location>
        <begin position="681"/>
        <end position="698"/>
    </location>
</feature>
<dbReference type="OMA" id="DKWLECW"/>
<dbReference type="OrthoDB" id="2386201at2759"/>
<feature type="compositionally biased region" description="Low complexity" evidence="1">
    <location>
        <begin position="419"/>
        <end position="430"/>
    </location>
</feature>
<feature type="compositionally biased region" description="Polar residues" evidence="1">
    <location>
        <begin position="467"/>
        <end position="494"/>
    </location>
</feature>
<accession>G4TR02</accession>
<dbReference type="GO" id="GO:0005634">
    <property type="term" value="C:nucleus"/>
    <property type="evidence" value="ECO:0007669"/>
    <property type="project" value="InterPro"/>
</dbReference>
<dbReference type="InterPro" id="IPR019021">
    <property type="entry name" value="Mms22"/>
</dbReference>
<feature type="region of interest" description="Disordered" evidence="1">
    <location>
        <begin position="119"/>
        <end position="653"/>
    </location>
</feature>
<sequence>MDSDESSRLRPVKRRRTSFGGSVTTKETSSKGILHHQKSPSDTNVAISLSRPEFNRAGAEEFEQSGSLDAIVDTSDSEERLLLDVSITPRFQARSLSSEATPASQQSIKIIVPKALNASDSEIVTNLPSSPKTSSWPPISSPMMTQTSLDIVKEPVRGVCVPSNEHDEHTGDQKSDHADSDGSKTESEEDWPQVTWRKVVEPLRPSDHSGDQQIVQEAVYERPSSRSNGEQWVLGGSPQRLSPKPTTSQPQSTNAIQRSPSLTPPPPSPPRRRTRESNKNFAPYTAYKKVFGDKELRLLEERESRRRTHKRHLDELEEEDPAWTASQSQIEEESQAFPVFSPQRQRTSSNTKKLPPIPTPAWDSISKRPKKPNHLVKSVSREAPPSPLRRMSKRSPVNRKLLQEKPRRSQNSVDQNDGSSSPRASPSVVAEALRRLYGEDSDDDDELLRSAHIASKSMGIPEDENQEATGPGTSDSAMESVNSAENDTEGSASQMKVEDADESMEEEESEDELDRRRQRILSRVWPTVLIQKKAEEARRKEQERQRRDREEERARRRARGLGDSDPSESGDEEAVTLHPGQSRVKTPRQHRTPAREASVSPPAFDELIDLTSDRESLDNDVEEDLREQRSDTYSSRQVRHNLESEMSNSDMEGVPMMEAMEDNRVAGIIRRVDGSSGTRNQRSDVRRVRQRLSSHERPQMVQTRIDRMLNSVHGISKRKSSNTVKPRKHSGSHSTGSKPRSTYQSRLSLRPPERDSDHHALHVSIPSSGVNKRHPMKRKSDRGPSGVTVVMRGDTQFSADLVDALTAKSHPTRSKPPYAARSTQPRSVAVDAASSSHDDIYVQESSDLPDLDASIEISLHSALAFGMKRTREGFQLPETSWLMQGRLLDLVNILSGRSSASRPLPFHASGIRFDPSIPIPEFQVQIPTICDLLYEAAFDNGPEAQAQLHNLTRYVCLYVSWSVETGNEDCVDVLNHVKGQVVLLMERIEEELNLKQISGKQFTLELFSIHWFAVEVSNRIACAILALEQREAPSTFILSDATADRFAISLMSRLFEFGIRRSCLAFHDAPRADPLSLYTLELWVALIQINLLDPSATEVNKDSSDVFWKQVVRGLDRSTRPFTSVVHETEFIFASIFCLCSISSIDALGLGTDRRRLASYWPIVCRALSLIDLSQTIGKDKKVPQATLVAKDTYTGMLFARCNVLAFRWDWSLADQDEFKQLFDILRGALKGRRFMNLLHEQSEFPRFITYRNLDLLRRFEAKDSIQTILIKLLFKKLQDAGEDIQTSRKWISMLATASVLEYTRDKPPTQKDLSALFNQLTIKIILFFVAPNLPNAQAQIGSCKKTIDFKVADQRSRQICIRTAMIFGRLHRHYGLPIQVPIAWITEMCLNLIEELARGRTTFTSHQLKEISMLCALSIASVRDVLLSNTMDDDQTPLEPIFPQPSCCMLDIIPRLLVISRDDERCLNEIILLFKVIFDLRSHFFPDPSLPDFPRETVVEEESQEDYGFAPIDMNDLNFMEERITDGESLHQQEDRTLAQMLIELIGPVTSIVSRLAYAESAERKNVDVIAWIECWADLSLVVTSHNIKGWDYFLQRSPSTLGRVEDFAWIQETEPIFLMNILRGDPKVYQVSSDKFIKAWFMTMGADSAHILPSYTFTLFRVDGLRHPIFANVPFPRAVTEEDFDEGLFISNRMIIIESVLSNVEQNLQRISSGDSTDERIRLNAEAISGVAELLKAMRHNVTTYISSREGGAVVEYVEFCMHVVTILRSLEIGRQATLTSLLHEHWIDRAEAWLRNE</sequence>
<dbReference type="PANTHER" id="PTHR28122">
    <property type="entry name" value="E3 UBIQUITIN-PROTEIN LIGASE SUBSTRATE RECEPTOR MMS22"/>
    <property type="match status" value="1"/>
</dbReference>
<dbReference type="PANTHER" id="PTHR28122:SF1">
    <property type="entry name" value="E3 UBIQUITIN-PROTEIN LIGASE SUBSTRATE RECEPTOR MMS22"/>
    <property type="match status" value="1"/>
</dbReference>
<dbReference type="GO" id="GO:0035361">
    <property type="term" value="C:Cul8-RING ubiquitin ligase complex"/>
    <property type="evidence" value="ECO:0007669"/>
    <property type="project" value="TreeGrafter"/>
</dbReference>
<feature type="compositionally biased region" description="Acidic residues" evidence="1">
    <location>
        <begin position="499"/>
        <end position="512"/>
    </location>
</feature>
<feature type="compositionally biased region" description="Basic and acidic residues" evidence="1">
    <location>
        <begin position="751"/>
        <end position="760"/>
    </location>
</feature>
<feature type="compositionally biased region" description="Polar residues" evidence="1">
    <location>
        <begin position="409"/>
        <end position="418"/>
    </location>
</feature>